<dbReference type="Pfam" id="PF11127">
    <property type="entry name" value="YgaP-like_TM"/>
    <property type="match status" value="1"/>
</dbReference>
<evidence type="ECO:0000256" key="1">
    <source>
        <dbReference type="SAM" id="MobiDB-lite"/>
    </source>
</evidence>
<feature type="compositionally biased region" description="Polar residues" evidence="1">
    <location>
        <begin position="105"/>
        <end position="122"/>
    </location>
</feature>
<dbReference type="EMBL" id="FORT01000003">
    <property type="protein sequence ID" value="SFJ44672.1"/>
    <property type="molecule type" value="Genomic_DNA"/>
</dbReference>
<dbReference type="STRING" id="1884381.SAMN05518846_103393"/>
<reference evidence="4" key="1">
    <citation type="submission" date="2016-10" db="EMBL/GenBank/DDBJ databases">
        <authorList>
            <person name="Varghese N."/>
            <person name="Submissions S."/>
        </authorList>
    </citation>
    <scope>NUCLEOTIDE SEQUENCE [LARGE SCALE GENOMIC DNA]</scope>
    <source>
        <strain evidence="4">OK042</strain>
    </source>
</reference>
<organism evidence="3 4">
    <name type="scientific">Brevibacillus centrosporus</name>
    <dbReference type="NCBI Taxonomy" id="54910"/>
    <lineage>
        <taxon>Bacteria</taxon>
        <taxon>Bacillati</taxon>
        <taxon>Bacillota</taxon>
        <taxon>Bacilli</taxon>
        <taxon>Bacillales</taxon>
        <taxon>Paenibacillaceae</taxon>
        <taxon>Brevibacillus</taxon>
    </lineage>
</organism>
<feature type="region of interest" description="Disordered" evidence="1">
    <location>
        <begin position="99"/>
        <end position="194"/>
    </location>
</feature>
<evidence type="ECO:0000313" key="4">
    <source>
        <dbReference type="Proteomes" id="UP000198915"/>
    </source>
</evidence>
<accession>A0A1I3RFM7</accession>
<feature type="compositionally biased region" description="Low complexity" evidence="1">
    <location>
        <begin position="159"/>
        <end position="173"/>
    </location>
</feature>
<evidence type="ECO:0000313" key="3">
    <source>
        <dbReference type="EMBL" id="SFJ44672.1"/>
    </source>
</evidence>
<evidence type="ECO:0000259" key="2">
    <source>
        <dbReference type="Pfam" id="PF11127"/>
    </source>
</evidence>
<gene>
    <name evidence="3" type="ORF">SAMN05518846_103393</name>
</gene>
<feature type="compositionally biased region" description="Basic and acidic residues" evidence="1">
    <location>
        <begin position="174"/>
        <end position="194"/>
    </location>
</feature>
<dbReference type="Proteomes" id="UP000198915">
    <property type="component" value="Unassembled WGS sequence"/>
</dbReference>
<sequence length="194" mass="21150">MHKNVGTTDAIIRITGGLLGLAYGIGKMSRRPYNAPWLLMAFSAMKVAEGVTRHCMMYRALGISTGSEKGMRGMQDMIAQAKGKGFQMVMGQVARTLNARKNVETKASSTENSKASSAPSMKQNHDGSNGPHLSPEDELMEKAAREFVSFRSEDKESKATSASASNTSSSTESTTEKSQSEHYSHDEHRYPTYS</sequence>
<feature type="domain" description="Inner membrane protein YgaP-like transmembrane" evidence="2">
    <location>
        <begin position="1"/>
        <end position="68"/>
    </location>
</feature>
<protein>
    <recommendedName>
        <fullName evidence="2">Inner membrane protein YgaP-like transmembrane domain-containing protein</fullName>
    </recommendedName>
</protein>
<name>A0A1I3RFM7_9BACL</name>
<proteinExistence type="predicted"/>
<dbReference type="AlphaFoldDB" id="A0A1I3RFM7"/>
<dbReference type="RefSeq" id="WP_092267407.1">
    <property type="nucleotide sequence ID" value="NZ_BJOE01000006.1"/>
</dbReference>
<dbReference type="InterPro" id="IPR021309">
    <property type="entry name" value="YgaP-like_TM"/>
</dbReference>
<keyword evidence="4" id="KW-1185">Reference proteome</keyword>